<evidence type="ECO:0000313" key="2">
    <source>
        <dbReference type="Proteomes" id="UP001281147"/>
    </source>
</evidence>
<proteinExistence type="predicted"/>
<reference evidence="1" key="1">
    <citation type="submission" date="2023-07" db="EMBL/GenBank/DDBJ databases">
        <title>Black Yeasts Isolated from many extreme environments.</title>
        <authorList>
            <person name="Coleine C."/>
            <person name="Stajich J.E."/>
            <person name="Selbmann L."/>
        </authorList>
    </citation>
    <scope>NUCLEOTIDE SEQUENCE</scope>
    <source>
        <strain evidence="1">CCFEE 5714</strain>
    </source>
</reference>
<accession>A0ACC3N2A8</accession>
<dbReference type="EMBL" id="JAUTXU010000107">
    <property type="protein sequence ID" value="KAK3707767.1"/>
    <property type="molecule type" value="Genomic_DNA"/>
</dbReference>
<protein>
    <submittedName>
        <fullName evidence="1">Uncharacterized protein</fullName>
    </submittedName>
</protein>
<sequence length="222" mass="23217">MCKSERTSYETVTMRSFTITAVLGLSVAAYAASSHRGFTKRQSTCIVDTVTDPNTDQINASIGSWFNDVVAVNAFLNAVADGSITDLGSAAQSALINAQDEPCQLATLSSLDLGVDAFHCAVADLESVFDDHVIANLNTIVSNPNDTTAVHAAVQDINNFRCCNVLSDATIIWLDSAADLGLVGVVRTDAPRENACSSITCTQACTALDNGSFGTVTVDPGT</sequence>
<name>A0ACC3N2A8_9PEZI</name>
<organism evidence="1 2">
    <name type="scientific">Vermiconidia calcicola</name>
    <dbReference type="NCBI Taxonomy" id="1690605"/>
    <lineage>
        <taxon>Eukaryota</taxon>
        <taxon>Fungi</taxon>
        <taxon>Dikarya</taxon>
        <taxon>Ascomycota</taxon>
        <taxon>Pezizomycotina</taxon>
        <taxon>Dothideomycetes</taxon>
        <taxon>Dothideomycetidae</taxon>
        <taxon>Mycosphaerellales</taxon>
        <taxon>Extremaceae</taxon>
        <taxon>Vermiconidia</taxon>
    </lineage>
</organism>
<comment type="caution">
    <text evidence="1">The sequence shown here is derived from an EMBL/GenBank/DDBJ whole genome shotgun (WGS) entry which is preliminary data.</text>
</comment>
<keyword evidence="2" id="KW-1185">Reference proteome</keyword>
<gene>
    <name evidence="1" type="ORF">LTR37_011944</name>
</gene>
<dbReference type="Proteomes" id="UP001281147">
    <property type="component" value="Unassembled WGS sequence"/>
</dbReference>
<evidence type="ECO:0000313" key="1">
    <source>
        <dbReference type="EMBL" id="KAK3707767.1"/>
    </source>
</evidence>